<comment type="caution">
    <text evidence="1">The sequence shown here is derived from an EMBL/GenBank/DDBJ whole genome shotgun (WGS) entry which is preliminary data.</text>
</comment>
<protein>
    <recommendedName>
        <fullName evidence="3">Transcriptional regulator</fullName>
    </recommendedName>
</protein>
<reference evidence="1 2" key="1">
    <citation type="submission" date="2018-10" db="EMBL/GenBank/DDBJ databases">
        <title>Genotypes and phenotypes of Enterococci isolated from broiler chickens.</title>
        <authorList>
            <person name="Muhammad A.R."/>
            <person name="Diarra M.S."/>
        </authorList>
    </citation>
    <scope>NUCLEOTIDE SEQUENCE [LARGE SCALE GENOMIC DNA]</scope>
    <source>
        <strain evidence="1 2">LIT2 A36'</strain>
    </source>
</reference>
<sequence>MKVFKWFVETIVYKEDTSLEMFGFEVETLNDSKQTVFEIVKYRTNELLKQKGQKAKRTTICWIELKSVQHMSKYQRFVRLYETKRPRKAIMNILKIPFWKLRQFEEYYNENTKPLTKKGYLELKTFLSDEEIRRHHKIPECEFQQFLKGM</sequence>
<dbReference type="EMBL" id="RKMZ01000002">
    <property type="protein sequence ID" value="ROX34026.1"/>
    <property type="molecule type" value="Genomic_DNA"/>
</dbReference>
<organism evidence="1 2">
    <name type="scientific">Enterococcus faecalis</name>
    <name type="common">Streptococcus faecalis</name>
    <dbReference type="NCBI Taxonomy" id="1351"/>
    <lineage>
        <taxon>Bacteria</taxon>
        <taxon>Bacillati</taxon>
        <taxon>Bacillota</taxon>
        <taxon>Bacilli</taxon>
        <taxon>Lactobacillales</taxon>
        <taxon>Enterococcaceae</taxon>
        <taxon>Enterococcus</taxon>
    </lineage>
</organism>
<evidence type="ECO:0000313" key="1">
    <source>
        <dbReference type="EMBL" id="ROX34026.1"/>
    </source>
</evidence>
<name>A0ABD7J375_ENTFL</name>
<dbReference type="RefSeq" id="WP_010709680.1">
    <property type="nucleotide sequence ID" value="NZ_CABGNC010000001.1"/>
</dbReference>
<proteinExistence type="predicted"/>
<dbReference type="Proteomes" id="UP000281488">
    <property type="component" value="Unassembled WGS sequence"/>
</dbReference>
<accession>A0ABD7J375</accession>
<dbReference type="AlphaFoldDB" id="A0ABD7J375"/>
<evidence type="ECO:0000313" key="2">
    <source>
        <dbReference type="Proteomes" id="UP000281488"/>
    </source>
</evidence>
<gene>
    <name evidence="1" type="ORF">EGW16_05075</name>
</gene>
<evidence type="ECO:0008006" key="3">
    <source>
        <dbReference type="Google" id="ProtNLM"/>
    </source>
</evidence>